<comment type="caution">
    <text evidence="1">The sequence shown here is derived from an EMBL/GenBank/DDBJ whole genome shotgun (WGS) entry which is preliminary data.</text>
</comment>
<reference evidence="1" key="1">
    <citation type="submission" date="2023-02" db="EMBL/GenBank/DDBJ databases">
        <title>Colletotrichum kahawae CIFC_Que2 genome sequencing and assembly.</title>
        <authorList>
            <person name="Baroncelli R."/>
        </authorList>
    </citation>
    <scope>NUCLEOTIDE SEQUENCE</scope>
    <source>
        <strain evidence="1">CIFC_Que2</strain>
    </source>
</reference>
<organism evidence="1 2">
    <name type="scientific">Colletotrichum kahawae</name>
    <name type="common">Coffee berry disease fungus</name>
    <dbReference type="NCBI Taxonomy" id="34407"/>
    <lineage>
        <taxon>Eukaryota</taxon>
        <taxon>Fungi</taxon>
        <taxon>Dikarya</taxon>
        <taxon>Ascomycota</taxon>
        <taxon>Pezizomycotina</taxon>
        <taxon>Sordariomycetes</taxon>
        <taxon>Hypocreomycetidae</taxon>
        <taxon>Glomerellales</taxon>
        <taxon>Glomerellaceae</taxon>
        <taxon>Colletotrichum</taxon>
        <taxon>Colletotrichum gloeosporioides species complex</taxon>
    </lineage>
</organism>
<proteinExistence type="predicted"/>
<dbReference type="Proteomes" id="UP001281614">
    <property type="component" value="Unassembled WGS sequence"/>
</dbReference>
<dbReference type="EMBL" id="VYYT01000776">
    <property type="protein sequence ID" value="KAK2729730.1"/>
    <property type="molecule type" value="Genomic_DNA"/>
</dbReference>
<keyword evidence="2" id="KW-1185">Reference proteome</keyword>
<evidence type="ECO:0000313" key="1">
    <source>
        <dbReference type="EMBL" id="KAK2729730.1"/>
    </source>
</evidence>
<accession>A0AAD9XYF9</accession>
<sequence length="30" mass="3270">MEPQLMSSGNGSSTSPYLRSWLLSPLTDTI</sequence>
<gene>
    <name evidence="1" type="ORF">CKAH01_02704</name>
</gene>
<name>A0AAD9XYF9_COLKA</name>
<protein>
    <submittedName>
        <fullName evidence="1">Uncharacterized protein</fullName>
    </submittedName>
</protein>
<evidence type="ECO:0000313" key="2">
    <source>
        <dbReference type="Proteomes" id="UP001281614"/>
    </source>
</evidence>
<dbReference type="AlphaFoldDB" id="A0AAD9XYF9"/>